<proteinExistence type="inferred from homology"/>
<protein>
    <submittedName>
        <fullName evidence="3">TIGR01621 family pseudouridine synthase</fullName>
    </submittedName>
</protein>
<dbReference type="CDD" id="cd02869">
    <property type="entry name" value="PseudoU_synth_RluA_like"/>
    <property type="match status" value="1"/>
</dbReference>
<evidence type="ECO:0000313" key="3">
    <source>
        <dbReference type="EMBL" id="WNC67570.1"/>
    </source>
</evidence>
<comment type="similarity">
    <text evidence="1">Belongs to the pseudouridine synthase RluA family.</text>
</comment>
<dbReference type="PANTHER" id="PTHR21600:SF87">
    <property type="entry name" value="RNA PSEUDOURIDYLATE SYNTHASE DOMAIN-CONTAINING PROTEIN 1"/>
    <property type="match status" value="1"/>
</dbReference>
<evidence type="ECO:0000259" key="2">
    <source>
        <dbReference type="Pfam" id="PF00849"/>
    </source>
</evidence>
<organism evidence="3 4">
    <name type="scientific">Thalassotalea nanhaiensis</name>
    <dbReference type="NCBI Taxonomy" id="3065648"/>
    <lineage>
        <taxon>Bacteria</taxon>
        <taxon>Pseudomonadati</taxon>
        <taxon>Pseudomonadota</taxon>
        <taxon>Gammaproteobacteria</taxon>
        <taxon>Alteromonadales</taxon>
        <taxon>Colwelliaceae</taxon>
        <taxon>Thalassotalea</taxon>
    </lineage>
</organism>
<evidence type="ECO:0000256" key="1">
    <source>
        <dbReference type="ARBA" id="ARBA00010876"/>
    </source>
</evidence>
<dbReference type="PANTHER" id="PTHR21600">
    <property type="entry name" value="MITOCHONDRIAL RNA PSEUDOURIDINE SYNTHASE"/>
    <property type="match status" value="1"/>
</dbReference>
<dbReference type="InterPro" id="IPR050188">
    <property type="entry name" value="RluA_PseudoU_synthase"/>
</dbReference>
<dbReference type="InterPro" id="IPR020103">
    <property type="entry name" value="PsdUridine_synth_cat_dom_sf"/>
</dbReference>
<dbReference type="RefSeq" id="WP_348386729.1">
    <property type="nucleotide sequence ID" value="NZ_CP134146.1"/>
</dbReference>
<keyword evidence="4" id="KW-1185">Reference proteome</keyword>
<dbReference type="Gene3D" id="3.30.2350.10">
    <property type="entry name" value="Pseudouridine synthase"/>
    <property type="match status" value="1"/>
</dbReference>
<feature type="domain" description="Pseudouridine synthase RsuA/RluA-like" evidence="2">
    <location>
        <begin position="14"/>
        <end position="158"/>
    </location>
</feature>
<evidence type="ECO:0000313" key="4">
    <source>
        <dbReference type="Proteomes" id="UP001248581"/>
    </source>
</evidence>
<dbReference type="InterPro" id="IPR006224">
    <property type="entry name" value="PsdUridine_synth_RluA-like_CS"/>
</dbReference>
<dbReference type="EMBL" id="CP134146">
    <property type="protein sequence ID" value="WNC67570.1"/>
    <property type="molecule type" value="Genomic_DNA"/>
</dbReference>
<name>A0ABY9TFS5_9GAMM</name>
<dbReference type="InterPro" id="IPR006145">
    <property type="entry name" value="PsdUridine_synth_RsuA/RluA"/>
</dbReference>
<gene>
    <name evidence="3" type="ORF">RI845_13710</name>
</gene>
<dbReference type="PROSITE" id="PS01129">
    <property type="entry name" value="PSI_RLU"/>
    <property type="match status" value="1"/>
</dbReference>
<dbReference type="InterPro" id="IPR006508">
    <property type="entry name" value="PsdUridine_synth_RluA-like"/>
</dbReference>
<accession>A0ABY9TFS5</accession>
<dbReference type="NCBIfam" id="TIGR01621">
    <property type="entry name" value="RluA-like"/>
    <property type="match status" value="1"/>
</dbReference>
<dbReference type="SUPFAM" id="SSF55120">
    <property type="entry name" value="Pseudouridine synthase"/>
    <property type="match status" value="1"/>
</dbReference>
<sequence>MSKQPYSIVFENTDFIVVNKAENINFHDEDEVGTGLFNIVKQAGNYKELYPVHRLDKMTSGLVLFAKTKRCAAELGKLFEQHNIQKFYLAISKDKPKKKQGWIKGDMEKSRRSSWRLARTMTNPAITQFFSYGLTPKVRLFIVRPLSGKTHQIRVALNSIGSSIAGDPIYNPSDVSDRGYLHAFALKFELNDKQFEFTQLPNTGEHFQTQQFNQTLENIGQPWLLNWPK</sequence>
<reference evidence="4" key="1">
    <citation type="submission" date="2023-09" db="EMBL/GenBank/DDBJ databases">
        <authorList>
            <person name="Li S."/>
            <person name="Li X."/>
            <person name="Zhang C."/>
            <person name="Zhao Z."/>
        </authorList>
    </citation>
    <scope>NUCLEOTIDE SEQUENCE [LARGE SCALE GENOMIC DNA]</scope>
    <source>
        <strain evidence="4">SQ345</strain>
    </source>
</reference>
<dbReference type="Pfam" id="PF00849">
    <property type="entry name" value="PseudoU_synth_2"/>
    <property type="match status" value="1"/>
</dbReference>
<dbReference type="Proteomes" id="UP001248581">
    <property type="component" value="Chromosome"/>
</dbReference>